<sequence length="64" mass="6225">MLGTSAEEPMIPPSMGLGPVRKAAPYEGAVGGGGAGLAATTLIAAGLALRSLVPVIRGGGPERR</sequence>
<reference evidence="1 2" key="1">
    <citation type="submission" date="2024-09" db="EMBL/GenBank/DDBJ databases">
        <title>The Natural Products Discovery Center: Release of the First 8490 Sequenced Strains for Exploring Actinobacteria Biosynthetic Diversity.</title>
        <authorList>
            <person name="Kalkreuter E."/>
            <person name="Kautsar S.A."/>
            <person name="Yang D."/>
            <person name="Bader C.D."/>
            <person name="Teijaro C.N."/>
            <person name="Fluegel L."/>
            <person name="Davis C.M."/>
            <person name="Simpson J.R."/>
            <person name="Lauterbach L."/>
            <person name="Steele A.D."/>
            <person name="Gui C."/>
            <person name="Meng S."/>
            <person name="Li G."/>
            <person name="Viehrig K."/>
            <person name="Ye F."/>
            <person name="Su P."/>
            <person name="Kiefer A.F."/>
            <person name="Nichols A."/>
            <person name="Cepeda A.J."/>
            <person name="Yan W."/>
            <person name="Fan B."/>
            <person name="Jiang Y."/>
            <person name="Adhikari A."/>
            <person name="Zheng C.-J."/>
            <person name="Schuster L."/>
            <person name="Cowan T.M."/>
            <person name="Smanski M.J."/>
            <person name="Chevrette M.G."/>
            <person name="De Carvalho L.P.S."/>
            <person name="Shen B."/>
        </authorList>
    </citation>
    <scope>NUCLEOTIDE SEQUENCE [LARGE SCALE GENOMIC DNA]</scope>
    <source>
        <strain evidence="1 2">NPDC056472</strain>
    </source>
</reference>
<accession>A0ABW6IMA8</accession>
<dbReference type="RefSeq" id="WP_386251547.1">
    <property type="nucleotide sequence ID" value="NZ_JBHTRV010000002.1"/>
</dbReference>
<evidence type="ECO:0000313" key="1">
    <source>
        <dbReference type="EMBL" id="MFE5978736.1"/>
    </source>
</evidence>
<organism evidence="1 2">
    <name type="scientific">Streptomyces wedmorensis</name>
    <dbReference type="NCBI Taxonomy" id="43759"/>
    <lineage>
        <taxon>Bacteria</taxon>
        <taxon>Bacillati</taxon>
        <taxon>Actinomycetota</taxon>
        <taxon>Actinomycetes</taxon>
        <taxon>Kitasatosporales</taxon>
        <taxon>Streptomycetaceae</taxon>
        <taxon>Streptomyces</taxon>
    </lineage>
</organism>
<gene>
    <name evidence="1" type="ORF">ACFQ63_03390</name>
</gene>
<protein>
    <submittedName>
        <fullName evidence="1">Uncharacterized protein</fullName>
    </submittedName>
</protein>
<name>A0ABW6IMA8_STRWE</name>
<proteinExistence type="predicted"/>
<dbReference type="EMBL" id="JBHTRV010000002">
    <property type="protein sequence ID" value="MFE5978736.1"/>
    <property type="molecule type" value="Genomic_DNA"/>
</dbReference>
<keyword evidence="2" id="KW-1185">Reference proteome</keyword>
<comment type="caution">
    <text evidence="1">The sequence shown here is derived from an EMBL/GenBank/DDBJ whole genome shotgun (WGS) entry which is preliminary data.</text>
</comment>
<dbReference type="Proteomes" id="UP001600424">
    <property type="component" value="Unassembled WGS sequence"/>
</dbReference>
<evidence type="ECO:0000313" key="2">
    <source>
        <dbReference type="Proteomes" id="UP001600424"/>
    </source>
</evidence>